<protein>
    <submittedName>
        <fullName evidence="1">Uncharacterized protein</fullName>
    </submittedName>
</protein>
<dbReference type="Proteomes" id="UP000256269">
    <property type="component" value="Unassembled WGS sequence"/>
</dbReference>
<gene>
    <name evidence="1" type="ORF">BCF44_103195</name>
</gene>
<sequence>MNSMSSDDPDTIRFNRFVPPEEGEEIEAQARFFGVTVDQMLQDTETMTMMRGGRHQAMHEFNWHR</sequence>
<name>A0A3E0HZP5_9PSEU</name>
<comment type="caution">
    <text evidence="1">The sequence shown here is derived from an EMBL/GenBank/DDBJ whole genome shotgun (WGS) entry which is preliminary data.</text>
</comment>
<keyword evidence="2" id="KW-1185">Reference proteome</keyword>
<organism evidence="1 2">
    <name type="scientific">Kutzneria buriramensis</name>
    <dbReference type="NCBI Taxonomy" id="1045776"/>
    <lineage>
        <taxon>Bacteria</taxon>
        <taxon>Bacillati</taxon>
        <taxon>Actinomycetota</taxon>
        <taxon>Actinomycetes</taxon>
        <taxon>Pseudonocardiales</taxon>
        <taxon>Pseudonocardiaceae</taxon>
        <taxon>Kutzneria</taxon>
    </lineage>
</organism>
<reference evidence="1 2" key="1">
    <citation type="submission" date="2018-08" db="EMBL/GenBank/DDBJ databases">
        <title>Genomic Encyclopedia of Archaeal and Bacterial Type Strains, Phase II (KMG-II): from individual species to whole genera.</title>
        <authorList>
            <person name="Goeker M."/>
        </authorList>
    </citation>
    <scope>NUCLEOTIDE SEQUENCE [LARGE SCALE GENOMIC DNA]</scope>
    <source>
        <strain evidence="1 2">DSM 45791</strain>
    </source>
</reference>
<evidence type="ECO:0000313" key="2">
    <source>
        <dbReference type="Proteomes" id="UP000256269"/>
    </source>
</evidence>
<accession>A0A3E0HZP5</accession>
<evidence type="ECO:0000313" key="1">
    <source>
        <dbReference type="EMBL" id="REH51746.1"/>
    </source>
</evidence>
<proteinExistence type="predicted"/>
<dbReference type="AlphaFoldDB" id="A0A3E0HZP5"/>
<dbReference type="EMBL" id="QUNO01000003">
    <property type="protein sequence ID" value="REH51746.1"/>
    <property type="molecule type" value="Genomic_DNA"/>
</dbReference>